<sequence>MPGSVNSCTSCISNTRFLNQTSNTCDCLAEYEEIGQVDCQKIADNISSQQINFIENYFYTSFYIQIPFIFLPIYTHQQYSFKLQQVIGILGLLQATNNKNLRIQAMSNYNIYNFYNFSYGEISQQSNTLLMYLEIYSIIYLAFFLVTLVLKITRVNKSKFTILRLIQDNSFITCGRFLSTFSIFLLIHCFDYLIEQQKLTLVFLTVLLTMYLFYLINILIVVYQIWKKERQVVFGTSEDFIQEQIEAKFKFQILTMNICQKQSLRTLIWIFLELRQIATIFLLNYFKNSYIGFVSVFGISILFLILHLYYRYFSISSHHIFVVSAEIKFLIILILNTVLTLLQQPQQQQSISIYPKLTILDILNISLLIIWQSINILLSVYTYYRLIQQIIKLYSNQNSKNFSKSEIPEFPIELNESNINQILSQTLSKKQYLSRINKNL</sequence>
<keyword evidence="3" id="KW-1185">Reference proteome</keyword>
<dbReference type="HOGENOM" id="CLU_571767_0_0_1"/>
<gene>
    <name evidence="2" type="ORF">TTHERM_00955400</name>
</gene>
<keyword evidence="1" id="KW-0472">Membrane</keyword>
<feature type="transmembrane region" description="Helical" evidence="1">
    <location>
        <begin position="200"/>
        <end position="223"/>
    </location>
</feature>
<organism evidence="2 3">
    <name type="scientific">Tetrahymena thermophila (strain SB210)</name>
    <dbReference type="NCBI Taxonomy" id="312017"/>
    <lineage>
        <taxon>Eukaryota</taxon>
        <taxon>Sar</taxon>
        <taxon>Alveolata</taxon>
        <taxon>Ciliophora</taxon>
        <taxon>Intramacronucleata</taxon>
        <taxon>Oligohymenophorea</taxon>
        <taxon>Hymenostomatida</taxon>
        <taxon>Tetrahymenina</taxon>
        <taxon>Tetrahymenidae</taxon>
        <taxon>Tetrahymena</taxon>
    </lineage>
</organism>
<name>Q23MM3_TETTS</name>
<dbReference type="KEGG" id="tet:TTHERM_00955400"/>
<feature type="transmembrane region" description="Helical" evidence="1">
    <location>
        <begin position="321"/>
        <end position="342"/>
    </location>
</feature>
<evidence type="ECO:0000313" key="3">
    <source>
        <dbReference type="Proteomes" id="UP000009168"/>
    </source>
</evidence>
<reference evidence="3" key="1">
    <citation type="journal article" date="2006" name="PLoS Biol.">
        <title>Macronuclear genome sequence of the ciliate Tetrahymena thermophila, a model eukaryote.</title>
        <authorList>
            <person name="Eisen J.A."/>
            <person name="Coyne R.S."/>
            <person name="Wu M."/>
            <person name="Wu D."/>
            <person name="Thiagarajan M."/>
            <person name="Wortman J.R."/>
            <person name="Badger J.H."/>
            <person name="Ren Q."/>
            <person name="Amedeo P."/>
            <person name="Jones K.M."/>
            <person name="Tallon L.J."/>
            <person name="Delcher A.L."/>
            <person name="Salzberg S.L."/>
            <person name="Silva J.C."/>
            <person name="Haas B.J."/>
            <person name="Majoros W.H."/>
            <person name="Farzad M."/>
            <person name="Carlton J.M."/>
            <person name="Smith R.K. Jr."/>
            <person name="Garg J."/>
            <person name="Pearlman R.E."/>
            <person name="Karrer K.M."/>
            <person name="Sun L."/>
            <person name="Manning G."/>
            <person name="Elde N.C."/>
            <person name="Turkewitz A.P."/>
            <person name="Asai D.J."/>
            <person name="Wilkes D.E."/>
            <person name="Wang Y."/>
            <person name="Cai H."/>
            <person name="Collins K."/>
            <person name="Stewart B.A."/>
            <person name="Lee S.R."/>
            <person name="Wilamowska K."/>
            <person name="Weinberg Z."/>
            <person name="Ruzzo W.L."/>
            <person name="Wloga D."/>
            <person name="Gaertig J."/>
            <person name="Frankel J."/>
            <person name="Tsao C.-C."/>
            <person name="Gorovsky M.A."/>
            <person name="Keeling P.J."/>
            <person name="Waller R.F."/>
            <person name="Patron N.J."/>
            <person name="Cherry J.M."/>
            <person name="Stover N.A."/>
            <person name="Krieger C.J."/>
            <person name="del Toro C."/>
            <person name="Ryder H.F."/>
            <person name="Williamson S.C."/>
            <person name="Barbeau R.A."/>
            <person name="Hamilton E.P."/>
            <person name="Orias E."/>
        </authorList>
    </citation>
    <scope>NUCLEOTIDE SEQUENCE [LARGE SCALE GENOMIC DNA]</scope>
    <source>
        <strain evidence="3">SB210</strain>
    </source>
</reference>
<dbReference type="EMBL" id="GG662658">
    <property type="protein sequence ID" value="EAR97819.2"/>
    <property type="molecule type" value="Genomic_DNA"/>
</dbReference>
<feature type="transmembrane region" description="Helical" evidence="1">
    <location>
        <begin position="290"/>
        <end position="309"/>
    </location>
</feature>
<feature type="transmembrane region" description="Helical" evidence="1">
    <location>
        <begin position="266"/>
        <end position="284"/>
    </location>
</feature>
<protein>
    <submittedName>
        <fullName evidence="2">Transmembrane protein, putative</fullName>
    </submittedName>
</protein>
<dbReference type="AlphaFoldDB" id="Q23MM3"/>
<feature type="transmembrane region" description="Helical" evidence="1">
    <location>
        <begin position="129"/>
        <end position="150"/>
    </location>
</feature>
<feature type="transmembrane region" description="Helical" evidence="1">
    <location>
        <begin position="171"/>
        <end position="194"/>
    </location>
</feature>
<dbReference type="Proteomes" id="UP000009168">
    <property type="component" value="Unassembled WGS sequence"/>
</dbReference>
<evidence type="ECO:0000313" key="2">
    <source>
        <dbReference type="EMBL" id="EAR97819.2"/>
    </source>
</evidence>
<keyword evidence="1" id="KW-1133">Transmembrane helix</keyword>
<evidence type="ECO:0000256" key="1">
    <source>
        <dbReference type="SAM" id="Phobius"/>
    </source>
</evidence>
<accession>Q23MM3</accession>
<keyword evidence="1 2" id="KW-0812">Transmembrane</keyword>
<proteinExistence type="predicted"/>
<dbReference type="InParanoid" id="Q23MM3"/>
<dbReference type="GeneID" id="7840844"/>
<dbReference type="RefSeq" id="XP_001018064.2">
    <property type="nucleotide sequence ID" value="XM_001018064.2"/>
</dbReference>
<feature type="transmembrane region" description="Helical" evidence="1">
    <location>
        <begin position="362"/>
        <end position="384"/>
    </location>
</feature>